<sequence>MERIPVQSSNLASVGYDSGTATLEVEFLSGAVYQYFGVPESVYEGLLNAPSKGRYLDQFVKKAGYSYARIA</sequence>
<gene>
    <name evidence="2" type="ordered locus">Tlie_0466</name>
</gene>
<evidence type="ECO:0000313" key="3">
    <source>
        <dbReference type="Proteomes" id="UP000005868"/>
    </source>
</evidence>
<organism evidence="2 3">
    <name type="scientific">Thermovirga lienii (strain ATCC BAA-1197 / DSM 17291 / Cas60314)</name>
    <dbReference type="NCBI Taxonomy" id="580340"/>
    <lineage>
        <taxon>Bacteria</taxon>
        <taxon>Thermotogati</taxon>
        <taxon>Synergistota</taxon>
        <taxon>Synergistia</taxon>
        <taxon>Synergistales</taxon>
        <taxon>Thermovirgaceae</taxon>
        <taxon>Thermovirga</taxon>
    </lineage>
</organism>
<dbReference type="STRING" id="580340.Tlie_0466"/>
<reference evidence="3" key="1">
    <citation type="submission" date="2011-10" db="EMBL/GenBank/DDBJ databases">
        <title>The complete genome of chromosome of Thermovirga lienii DSM 17291.</title>
        <authorList>
            <consortium name="US DOE Joint Genome Institute (JGI-PGF)"/>
            <person name="Lucas S."/>
            <person name="Copeland A."/>
            <person name="Lapidus A."/>
            <person name="Glavina del Rio T."/>
            <person name="Dalin E."/>
            <person name="Tice H."/>
            <person name="Bruce D."/>
            <person name="Goodwin L."/>
            <person name="Pitluck S."/>
            <person name="Peters L."/>
            <person name="Mikhailova N."/>
            <person name="Saunders E."/>
            <person name="Kyrpides N."/>
            <person name="Mavromatis K."/>
            <person name="Ivanova N."/>
            <person name="Last F.I."/>
            <person name="Brettin T."/>
            <person name="Detter J.C."/>
            <person name="Han C."/>
            <person name="Larimer F."/>
            <person name="Land M."/>
            <person name="Hauser L."/>
            <person name="Markowitz V."/>
            <person name="Cheng J.-F."/>
            <person name="Hugenholtz P."/>
            <person name="Woyke T."/>
            <person name="Wu D."/>
            <person name="Spring S."/>
            <person name="Schroeder M."/>
            <person name="Brambilla E.-M."/>
            <person name="Klenk H.-P."/>
            <person name="Eisen J.A."/>
        </authorList>
    </citation>
    <scope>NUCLEOTIDE SEQUENCE [LARGE SCALE GENOMIC DNA]</scope>
    <source>
        <strain evidence="3">ATCC BAA-1197 / DSM 17291 / Cas60314</strain>
    </source>
</reference>
<dbReference type="AlphaFoldDB" id="G7V7W5"/>
<dbReference type="eggNOG" id="COG0433">
    <property type="taxonomic scope" value="Bacteria"/>
</dbReference>
<dbReference type="KEGG" id="tli:Tlie_0466"/>
<evidence type="ECO:0000259" key="1">
    <source>
        <dbReference type="Pfam" id="PF13619"/>
    </source>
</evidence>
<name>G7V7W5_THELD</name>
<feature type="domain" description="KTSC" evidence="1">
    <location>
        <begin position="7"/>
        <end position="63"/>
    </location>
</feature>
<dbReference type="InterPro" id="IPR025309">
    <property type="entry name" value="KTSC_dom"/>
</dbReference>
<accession>G7V7W5</accession>
<dbReference type="OrthoDB" id="9802326at2"/>
<dbReference type="EMBL" id="CP003096">
    <property type="protein sequence ID" value="AER66201.1"/>
    <property type="molecule type" value="Genomic_DNA"/>
</dbReference>
<protein>
    <recommendedName>
        <fullName evidence="1">KTSC domain-containing protein</fullName>
    </recommendedName>
</protein>
<evidence type="ECO:0000313" key="2">
    <source>
        <dbReference type="EMBL" id="AER66201.1"/>
    </source>
</evidence>
<proteinExistence type="predicted"/>
<reference evidence="2 3" key="2">
    <citation type="journal article" date="2012" name="Stand. Genomic Sci.">
        <title>Genome sequence of the moderately thermophilic, amino-acid-degrading and sulfur-reducing bacterium Thermovirga lienii type strain (Cas60314(T)).</title>
        <authorList>
            <person name="Goker M."/>
            <person name="Saunders E."/>
            <person name="Lapidus A."/>
            <person name="Nolan M."/>
            <person name="Lucas S."/>
            <person name="Hammon N."/>
            <person name="Deshpande S."/>
            <person name="Cheng J.F."/>
            <person name="Han C."/>
            <person name="Tapia R."/>
            <person name="Goodwin L.A."/>
            <person name="Pitluck S."/>
            <person name="Liolios K."/>
            <person name="Mavromatis K."/>
            <person name="Pagani I."/>
            <person name="Ivanova N."/>
            <person name="Mikhailova N."/>
            <person name="Pati A."/>
            <person name="Chen A."/>
            <person name="Palaniappan K."/>
            <person name="Land M."/>
            <person name="Chang Y.J."/>
            <person name="Jeffries C.D."/>
            <person name="Brambilla E.M."/>
            <person name="Rohde M."/>
            <person name="Spring S."/>
            <person name="Detter J.C."/>
            <person name="Woyke T."/>
            <person name="Bristow J."/>
            <person name="Eisen J.A."/>
            <person name="Markowitz V."/>
            <person name="Hugenholtz P."/>
            <person name="Kyrpides N.C."/>
            <person name="Klenk H.P."/>
        </authorList>
    </citation>
    <scope>NUCLEOTIDE SEQUENCE [LARGE SCALE GENOMIC DNA]</scope>
    <source>
        <strain evidence="3">ATCC BAA-1197 / DSM 17291 / Cas60314</strain>
    </source>
</reference>
<dbReference type="HOGENOM" id="CLU_174765_0_1_0"/>
<keyword evidence="3" id="KW-1185">Reference proteome</keyword>
<dbReference type="Pfam" id="PF13619">
    <property type="entry name" value="KTSC"/>
    <property type="match status" value="1"/>
</dbReference>
<dbReference type="Proteomes" id="UP000005868">
    <property type="component" value="Chromosome"/>
</dbReference>